<comment type="caution">
    <text evidence="3">The sequence shown here is derived from an EMBL/GenBank/DDBJ whole genome shotgun (WGS) entry which is preliminary data.</text>
</comment>
<dbReference type="PANTHER" id="PTHR31639:SF172">
    <property type="entry name" value="F-BOX_LRR-REPEAT PROTEIN 25-LIKE"/>
    <property type="match status" value="1"/>
</dbReference>
<dbReference type="OrthoDB" id="1289318at2759"/>
<evidence type="ECO:0000259" key="2">
    <source>
        <dbReference type="Pfam" id="PF23622"/>
    </source>
</evidence>
<name>A0A9J5XPV6_SOLCO</name>
<evidence type="ECO:0008006" key="5">
    <source>
        <dbReference type="Google" id="ProtNLM"/>
    </source>
</evidence>
<dbReference type="InterPro" id="IPR053781">
    <property type="entry name" value="F-box_AtFBL13-like"/>
</dbReference>
<dbReference type="InterPro" id="IPR001810">
    <property type="entry name" value="F-box_dom"/>
</dbReference>
<sequence length="436" mass="51295">MFCTPWKCKGKSWREAGDQLSNLPNSILLHILSMLRNNKEVVRTSVLSERWKFLWKSVPTSLNFNFPISDNENDTLDYLVSIHRELYYWRSCEKIQKLKVWGLKYVQRFAKDVDLWVHFATKLSNIEDFELKFITNNQIYEFPQFAYKNASLRNLVLFRCQLNPFGNVNWSSLVSLSMFYMEFTDGVMEKVLSGCPNLEYLELEDFSGTYRLEISSVKLRELIIRDEIRIINVASLVTAILRLDFDFYLGEEQNLEKETSLFKELLHSVVHVENLTLGSWCIECLSILELKGWEFPPPNRKFLELGVEFKQLDFPGICCFLQSSLDLETLVIDWYDVERGYLLSCYTHWDEETRRLEPSNFNGSFLYLKTIKILKFNGCLLPVIKYLLKHTIVLEKFDIVAAVQRNHTSLDYVTMAREVLSYPRSSSHASVFFSYR</sequence>
<dbReference type="Proteomes" id="UP000824120">
    <property type="component" value="Chromosome 8"/>
</dbReference>
<dbReference type="AlphaFoldDB" id="A0A9J5XPV6"/>
<dbReference type="InterPro" id="IPR032675">
    <property type="entry name" value="LRR_dom_sf"/>
</dbReference>
<organism evidence="3 4">
    <name type="scientific">Solanum commersonii</name>
    <name type="common">Commerson's wild potato</name>
    <name type="synonym">Commerson's nightshade</name>
    <dbReference type="NCBI Taxonomy" id="4109"/>
    <lineage>
        <taxon>Eukaryota</taxon>
        <taxon>Viridiplantae</taxon>
        <taxon>Streptophyta</taxon>
        <taxon>Embryophyta</taxon>
        <taxon>Tracheophyta</taxon>
        <taxon>Spermatophyta</taxon>
        <taxon>Magnoliopsida</taxon>
        <taxon>eudicotyledons</taxon>
        <taxon>Gunneridae</taxon>
        <taxon>Pentapetalae</taxon>
        <taxon>asterids</taxon>
        <taxon>lamiids</taxon>
        <taxon>Solanales</taxon>
        <taxon>Solanaceae</taxon>
        <taxon>Solanoideae</taxon>
        <taxon>Solaneae</taxon>
        <taxon>Solanum</taxon>
    </lineage>
</organism>
<dbReference type="PANTHER" id="PTHR31639">
    <property type="entry name" value="F-BOX PROTEIN-LIKE"/>
    <property type="match status" value="1"/>
</dbReference>
<accession>A0A9J5XPV6</accession>
<protein>
    <recommendedName>
        <fullName evidence="5">F-box family protein</fullName>
    </recommendedName>
</protein>
<feature type="domain" description="F-box" evidence="1">
    <location>
        <begin position="20"/>
        <end position="59"/>
    </location>
</feature>
<evidence type="ECO:0000313" key="4">
    <source>
        <dbReference type="Proteomes" id="UP000824120"/>
    </source>
</evidence>
<dbReference type="CDD" id="cd22160">
    <property type="entry name" value="F-box_AtFBL13-like"/>
    <property type="match status" value="1"/>
</dbReference>
<gene>
    <name evidence="3" type="ORF">H5410_040049</name>
</gene>
<dbReference type="Pfam" id="PF23622">
    <property type="entry name" value="LRR_At1g61320_AtMIF1"/>
    <property type="match status" value="1"/>
</dbReference>
<dbReference type="SUPFAM" id="SSF81383">
    <property type="entry name" value="F-box domain"/>
    <property type="match status" value="1"/>
</dbReference>
<dbReference type="Pfam" id="PF00646">
    <property type="entry name" value="F-box"/>
    <property type="match status" value="1"/>
</dbReference>
<reference evidence="3 4" key="1">
    <citation type="submission" date="2020-09" db="EMBL/GenBank/DDBJ databases">
        <title>De no assembly of potato wild relative species, Solanum commersonii.</title>
        <authorList>
            <person name="Cho K."/>
        </authorList>
    </citation>
    <scope>NUCLEOTIDE SEQUENCE [LARGE SCALE GENOMIC DNA]</scope>
    <source>
        <strain evidence="3">LZ3.2</strain>
        <tissue evidence="3">Leaf</tissue>
    </source>
</reference>
<dbReference type="InterPro" id="IPR036047">
    <property type="entry name" value="F-box-like_dom_sf"/>
</dbReference>
<keyword evidence="4" id="KW-1185">Reference proteome</keyword>
<dbReference type="SUPFAM" id="SSF52047">
    <property type="entry name" value="RNI-like"/>
    <property type="match status" value="1"/>
</dbReference>
<dbReference type="InterPro" id="IPR055357">
    <property type="entry name" value="LRR_At1g61320_AtMIF1"/>
</dbReference>
<dbReference type="Gene3D" id="3.80.10.10">
    <property type="entry name" value="Ribonuclease Inhibitor"/>
    <property type="match status" value="1"/>
</dbReference>
<dbReference type="EMBL" id="JACXVP010000008">
    <property type="protein sequence ID" value="KAG5589535.1"/>
    <property type="molecule type" value="Genomic_DNA"/>
</dbReference>
<evidence type="ECO:0000313" key="3">
    <source>
        <dbReference type="EMBL" id="KAG5589535.1"/>
    </source>
</evidence>
<evidence type="ECO:0000259" key="1">
    <source>
        <dbReference type="Pfam" id="PF00646"/>
    </source>
</evidence>
<proteinExistence type="predicted"/>
<feature type="domain" description="At1g61320/AtMIF1 LRR" evidence="2">
    <location>
        <begin position="95"/>
        <end position="400"/>
    </location>
</feature>